<feature type="domain" description="FAD/NAD(P)-binding" evidence="11">
    <location>
        <begin position="466"/>
        <end position="607"/>
    </location>
</feature>
<dbReference type="PANTHER" id="PTHR42917">
    <property type="entry name" value="2,4-DIENOYL-COA REDUCTASE"/>
    <property type="match status" value="1"/>
</dbReference>
<keyword evidence="5" id="KW-0288">FMN</keyword>
<gene>
    <name evidence="12" type="ORF">DFR60_103350</name>
</gene>
<dbReference type="Gene3D" id="3.20.20.70">
    <property type="entry name" value="Aldolase class I"/>
    <property type="match status" value="1"/>
</dbReference>
<accession>A0A2V3Y9W4</accession>
<dbReference type="Gene3D" id="3.40.50.720">
    <property type="entry name" value="NAD(P)-binding Rossmann-like Domain"/>
    <property type="match status" value="1"/>
</dbReference>
<dbReference type="InterPro" id="IPR051793">
    <property type="entry name" value="NADH:flavin_oxidoreductase"/>
</dbReference>
<sequence length="643" mass="69173">MYDRLFSPIQIRGLELKNRVVLPAMGTRMAGEKGEITPRLVAYHAARAAGGCGLNIVEVAAVHTPSAPAHFVSISDDSLIGGHKKLTDAIHQSGGKAAIQLWQGSIATTFDPRAEMLVVNDMEFAGKKLKAITTDRIQEIVECYGKAAARCAEAGYDCLEFHCAHNYLPHSFLSGGLNHRTDEYGGSFENRSRFPLECIRAIRNAIPEEMPLFMRIDAHDDYLPGGLTIEEIIEFCRIAGENGVDVLDVSRGNIITAGSVYEVPPIDIPRGFNVENAARIRRETKMATIAVGRINTAEQAEAILEEDKADMVVMGRAQLADPEFCNKAREGRTEDIIHCVGCNQGCYDGFCDLRNRPFITCLRNPCLGHEEEWKLTKAETPKRVYIAGGGMAGLEAARVLLMRGHHPVIFEAGDRLGGQFITAGQAPGKEEMKQAAISFGRLVERSGAEVRFHTPLTPEIITEEKPDAVIAAVGSAPIELKLPGSEKKMVCQAHAVLEHEVEPEGSVCVIGGGLVGLEAADALAAAGHPVKVLEMKDTAGEDLGMLRKIAVMQKLGGESVGIITSARCLEIIETGVVVETPEGKETVACDSVVLAVGSASRDSSALKEASEKAGADFFVIGDAKRARRAIDAIAEGFETARQV</sequence>
<dbReference type="AlphaFoldDB" id="A0A2V3Y9W4"/>
<dbReference type="RefSeq" id="WP_110322368.1">
    <property type="nucleotide sequence ID" value="NZ_QJKD01000003.1"/>
</dbReference>
<dbReference type="InterPro" id="IPR036188">
    <property type="entry name" value="FAD/NAD-bd_sf"/>
</dbReference>
<dbReference type="Pfam" id="PF07992">
    <property type="entry name" value="Pyr_redox_2"/>
    <property type="match status" value="1"/>
</dbReference>
<keyword evidence="13" id="KW-1185">Reference proteome</keyword>
<dbReference type="Proteomes" id="UP000248057">
    <property type="component" value="Unassembled WGS sequence"/>
</dbReference>
<evidence type="ECO:0000256" key="1">
    <source>
        <dbReference type="ARBA" id="ARBA00001917"/>
    </source>
</evidence>
<dbReference type="Gene3D" id="3.50.50.60">
    <property type="entry name" value="FAD/NAD(P)-binding domain"/>
    <property type="match status" value="1"/>
</dbReference>
<dbReference type="GO" id="GO:0051536">
    <property type="term" value="F:iron-sulfur cluster binding"/>
    <property type="evidence" value="ECO:0007669"/>
    <property type="project" value="UniProtKB-KW"/>
</dbReference>
<dbReference type="GeneID" id="86060850"/>
<comment type="cofactor">
    <cofactor evidence="1">
        <name>FMN</name>
        <dbReference type="ChEBI" id="CHEBI:58210"/>
    </cofactor>
</comment>
<keyword evidence="4" id="KW-0285">Flavoprotein</keyword>
<evidence type="ECO:0000256" key="2">
    <source>
        <dbReference type="ARBA" id="ARBA00001966"/>
    </source>
</evidence>
<dbReference type="CDD" id="cd02803">
    <property type="entry name" value="OYE_like_FMN_family"/>
    <property type="match status" value="1"/>
</dbReference>
<dbReference type="InterPro" id="IPR023753">
    <property type="entry name" value="FAD/NAD-binding_dom"/>
</dbReference>
<dbReference type="Pfam" id="PF00724">
    <property type="entry name" value="Oxidored_FMN"/>
    <property type="match status" value="1"/>
</dbReference>
<evidence type="ECO:0000256" key="9">
    <source>
        <dbReference type="ARBA" id="ARBA00023014"/>
    </source>
</evidence>
<evidence type="ECO:0000259" key="11">
    <source>
        <dbReference type="Pfam" id="PF07992"/>
    </source>
</evidence>
<evidence type="ECO:0000256" key="8">
    <source>
        <dbReference type="ARBA" id="ARBA00023004"/>
    </source>
</evidence>
<comment type="similarity">
    <text evidence="3">In the N-terminal section; belongs to the NADH:flavin oxidoreductase/NADH oxidase family.</text>
</comment>
<dbReference type="PRINTS" id="PR00368">
    <property type="entry name" value="FADPNR"/>
</dbReference>
<keyword evidence="8" id="KW-0408">Iron</keyword>
<protein>
    <submittedName>
        <fullName evidence="12">2,4-dienoyl-CoA reductase-like NADH-dependent reductase (Old Yellow Enzyme family)</fullName>
    </submittedName>
</protein>
<keyword evidence="7" id="KW-0560">Oxidoreductase</keyword>
<comment type="cofactor">
    <cofactor evidence="2">
        <name>[4Fe-4S] cluster</name>
        <dbReference type="ChEBI" id="CHEBI:49883"/>
    </cofactor>
</comment>
<comment type="caution">
    <text evidence="12">The sequence shown here is derived from an EMBL/GenBank/DDBJ whole genome shotgun (WGS) entry which is preliminary data.</text>
</comment>
<evidence type="ECO:0000313" key="13">
    <source>
        <dbReference type="Proteomes" id="UP000248057"/>
    </source>
</evidence>
<evidence type="ECO:0000256" key="4">
    <source>
        <dbReference type="ARBA" id="ARBA00022630"/>
    </source>
</evidence>
<feature type="domain" description="NADH:flavin oxidoreductase/NADH oxidase N-terminal" evidence="10">
    <location>
        <begin position="5"/>
        <end position="334"/>
    </location>
</feature>
<evidence type="ECO:0000313" key="12">
    <source>
        <dbReference type="EMBL" id="PXX55292.1"/>
    </source>
</evidence>
<reference evidence="12 13" key="1">
    <citation type="submission" date="2018-05" db="EMBL/GenBank/DDBJ databases">
        <title>Genomic Encyclopedia of Type Strains, Phase IV (KMG-IV): sequencing the most valuable type-strain genomes for metagenomic binning, comparative biology and taxonomic classification.</title>
        <authorList>
            <person name="Goeker M."/>
        </authorList>
    </citation>
    <scope>NUCLEOTIDE SEQUENCE [LARGE SCALE GENOMIC DNA]</scope>
    <source>
        <strain evidence="12 13">DSM 24995</strain>
    </source>
</reference>
<keyword evidence="9" id="KW-0411">Iron-sulfur</keyword>
<dbReference type="PANTHER" id="PTHR42917:SF2">
    <property type="entry name" value="2,4-DIENOYL-COA REDUCTASE [(2E)-ENOYL-COA-PRODUCING]"/>
    <property type="match status" value="1"/>
</dbReference>
<dbReference type="Pfam" id="PF13450">
    <property type="entry name" value="NAD_binding_8"/>
    <property type="match status" value="1"/>
</dbReference>
<dbReference type="SUPFAM" id="SSF51905">
    <property type="entry name" value="FAD/NAD(P)-binding domain"/>
    <property type="match status" value="1"/>
</dbReference>
<proteinExistence type="inferred from homology"/>
<evidence type="ECO:0000256" key="5">
    <source>
        <dbReference type="ARBA" id="ARBA00022643"/>
    </source>
</evidence>
<dbReference type="EMBL" id="QJKD01000003">
    <property type="protein sequence ID" value="PXX55292.1"/>
    <property type="molecule type" value="Genomic_DNA"/>
</dbReference>
<dbReference type="GO" id="GO:0016491">
    <property type="term" value="F:oxidoreductase activity"/>
    <property type="evidence" value="ECO:0007669"/>
    <property type="project" value="UniProtKB-KW"/>
</dbReference>
<dbReference type="InterPro" id="IPR001155">
    <property type="entry name" value="OxRdtase_FMN_N"/>
</dbReference>
<name>A0A2V3Y9W4_9FIRM</name>
<evidence type="ECO:0000256" key="6">
    <source>
        <dbReference type="ARBA" id="ARBA00022723"/>
    </source>
</evidence>
<evidence type="ECO:0000256" key="7">
    <source>
        <dbReference type="ARBA" id="ARBA00023002"/>
    </source>
</evidence>
<dbReference type="GO" id="GO:0010181">
    <property type="term" value="F:FMN binding"/>
    <property type="evidence" value="ECO:0007669"/>
    <property type="project" value="InterPro"/>
</dbReference>
<dbReference type="InterPro" id="IPR013785">
    <property type="entry name" value="Aldolase_TIM"/>
</dbReference>
<dbReference type="SUPFAM" id="SSF51395">
    <property type="entry name" value="FMN-linked oxidoreductases"/>
    <property type="match status" value="1"/>
</dbReference>
<keyword evidence="6" id="KW-0479">Metal-binding</keyword>
<evidence type="ECO:0000259" key="10">
    <source>
        <dbReference type="Pfam" id="PF00724"/>
    </source>
</evidence>
<dbReference type="GO" id="GO:0046872">
    <property type="term" value="F:metal ion binding"/>
    <property type="evidence" value="ECO:0007669"/>
    <property type="project" value="UniProtKB-KW"/>
</dbReference>
<organism evidence="12 13">
    <name type="scientific">Hungatella effluvii</name>
    <dbReference type="NCBI Taxonomy" id="1096246"/>
    <lineage>
        <taxon>Bacteria</taxon>
        <taxon>Bacillati</taxon>
        <taxon>Bacillota</taxon>
        <taxon>Clostridia</taxon>
        <taxon>Lachnospirales</taxon>
        <taxon>Lachnospiraceae</taxon>
        <taxon>Hungatella</taxon>
    </lineage>
</organism>
<evidence type="ECO:0000256" key="3">
    <source>
        <dbReference type="ARBA" id="ARBA00011048"/>
    </source>
</evidence>